<comment type="similarity">
    <text evidence="1">Belongs to the peptidase C78 family.</text>
</comment>
<evidence type="ECO:0000256" key="1">
    <source>
        <dbReference type="ARBA" id="ARBA00008552"/>
    </source>
</evidence>
<dbReference type="Proteomes" id="UP000236333">
    <property type="component" value="Unassembled WGS sequence"/>
</dbReference>
<dbReference type="PANTHER" id="PTHR48153">
    <property type="entry name" value="UFM1-SPECIFIC PROTEASE 2"/>
    <property type="match status" value="1"/>
</dbReference>
<reference evidence="3 4" key="1">
    <citation type="journal article" date="2017" name="Mol. Biol. Evol.">
        <title>The 4-celled Tetrabaena socialis nuclear genome reveals the essential components for genetic control of cell number at the origin of multicellularity in the volvocine lineage.</title>
        <authorList>
            <person name="Featherston J."/>
            <person name="Arakaki Y."/>
            <person name="Hanschen E.R."/>
            <person name="Ferris P.J."/>
            <person name="Michod R.E."/>
            <person name="Olson B.J.S.C."/>
            <person name="Nozaki H."/>
            <person name="Durand P.M."/>
        </authorList>
    </citation>
    <scope>NUCLEOTIDE SEQUENCE [LARGE SCALE GENOMIC DNA]</scope>
    <source>
        <strain evidence="3 4">NIES-571</strain>
    </source>
</reference>
<comment type="caution">
    <text evidence="3">The sequence shown here is derived from an EMBL/GenBank/DDBJ whole genome shotgun (WGS) entry which is preliminary data.</text>
</comment>
<evidence type="ECO:0000313" key="4">
    <source>
        <dbReference type="Proteomes" id="UP000236333"/>
    </source>
</evidence>
<keyword evidence="4" id="KW-1185">Reference proteome</keyword>
<keyword evidence="3" id="KW-0378">Hydrolase</keyword>
<dbReference type="InterPro" id="IPR049387">
    <property type="entry name" value="UFSP2-like_2nd"/>
</dbReference>
<dbReference type="GO" id="GO:0071567">
    <property type="term" value="F:deUFMylase activity"/>
    <property type="evidence" value="ECO:0007669"/>
    <property type="project" value="TreeGrafter"/>
</dbReference>
<keyword evidence="3" id="KW-0645">Protease</keyword>
<evidence type="ECO:0000259" key="2">
    <source>
        <dbReference type="Pfam" id="PF20908"/>
    </source>
</evidence>
<dbReference type="AlphaFoldDB" id="A0A2J7ZVL9"/>
<organism evidence="3 4">
    <name type="scientific">Tetrabaena socialis</name>
    <dbReference type="NCBI Taxonomy" id="47790"/>
    <lineage>
        <taxon>Eukaryota</taxon>
        <taxon>Viridiplantae</taxon>
        <taxon>Chlorophyta</taxon>
        <taxon>core chlorophytes</taxon>
        <taxon>Chlorophyceae</taxon>
        <taxon>CS clade</taxon>
        <taxon>Chlamydomonadales</taxon>
        <taxon>Tetrabaenaceae</taxon>
        <taxon>Tetrabaena</taxon>
    </lineage>
</organism>
<evidence type="ECO:0000313" key="3">
    <source>
        <dbReference type="EMBL" id="PNH04300.1"/>
    </source>
</evidence>
<proteinExistence type="inferred from homology"/>
<accession>A0A2J7ZVL9</accession>
<name>A0A2J7ZVL9_9CHLO</name>
<gene>
    <name evidence="3" type="ORF">TSOC_009554</name>
</gene>
<dbReference type="PANTHER" id="PTHR48153:SF2">
    <property type="entry name" value="UFM1-SPECIFIC PROTEASE 2"/>
    <property type="match status" value="1"/>
</dbReference>
<dbReference type="GO" id="GO:0006508">
    <property type="term" value="P:proteolysis"/>
    <property type="evidence" value="ECO:0007669"/>
    <property type="project" value="UniProtKB-KW"/>
</dbReference>
<feature type="domain" description="UFSP2 second" evidence="2">
    <location>
        <begin position="265"/>
        <end position="375"/>
    </location>
</feature>
<dbReference type="OrthoDB" id="417506at2759"/>
<dbReference type="Pfam" id="PF20908">
    <property type="entry name" value="UfSP2_N"/>
    <property type="match status" value="1"/>
</dbReference>
<dbReference type="EMBL" id="PGGS01000403">
    <property type="protein sequence ID" value="PNH04300.1"/>
    <property type="molecule type" value="Genomic_DNA"/>
</dbReference>
<sequence length="451" mass="46509">MTSLLILDSLQQSLLADAASPLVLLGTASDDGVTLLGCARCEAIAADLQDVADVLPMPLALQGAYAPSRDDSVRFASAVQKLGFCAGPCVAAFLEDGTLGAVSVRADGTLGPSPAIAQLSSLDDWLKGCRMLRCELPICLELVEDEATDFCTALAIATANIVRQLGAPGQLYLAEAGSSEGSSSSSGRLLLRPDSDDLLEQLPGTCGRAGGSSTGVVQCRLLQYTASLAAPPAGLAFTYQPLAPARAAGVSAAAAAGGGGGASKAVCRSAALRLDVLCFAPRRCTVRWAVAALTQGLVRQANAAQRLLARQGKAVQVCAYHHLPPGLGHHLTLLYPALLADAELNDLKLLPLRQRLHALLRLPPNRPLLRPANALDVSAASEGAGDEAGGAVSRLRDVHAGLAAPGEDLKKVQQGTWVGWKRPGDSAAAGGPLFVADAFYNFLLPQRPNTV</sequence>
<protein>
    <submittedName>
        <fullName evidence="3">Putative Ufm1-specific protease</fullName>
    </submittedName>
</protein>